<name>A0A8J5XIR1_DIALT</name>
<dbReference type="OrthoDB" id="6150660at2759"/>
<dbReference type="PANTHER" id="PTHR46830:SF1">
    <property type="entry name" value="ALPHA-1,4-N-ACETYLGLUCOSAMINYLTRANSFERASE"/>
    <property type="match status" value="1"/>
</dbReference>
<dbReference type="Gene3D" id="3.90.550.20">
    <property type="match status" value="1"/>
</dbReference>
<keyword evidence="3" id="KW-1185">Reference proteome</keyword>
<organism evidence="2 3">
    <name type="scientific">Diacronema lutheri</name>
    <name type="common">Unicellular marine alga</name>
    <name type="synonym">Monochrysis lutheri</name>
    <dbReference type="NCBI Taxonomy" id="2081491"/>
    <lineage>
        <taxon>Eukaryota</taxon>
        <taxon>Haptista</taxon>
        <taxon>Haptophyta</taxon>
        <taxon>Pavlovophyceae</taxon>
        <taxon>Pavlovales</taxon>
        <taxon>Pavlovaceae</taxon>
        <taxon>Diacronema</taxon>
    </lineage>
</organism>
<reference evidence="2" key="1">
    <citation type="submission" date="2021-05" db="EMBL/GenBank/DDBJ databases">
        <title>The genome of the haptophyte Pavlova lutheri (Diacronema luteri, Pavlovales) - a model for lipid biosynthesis in eukaryotic algae.</title>
        <authorList>
            <person name="Hulatt C.J."/>
            <person name="Posewitz M.C."/>
        </authorList>
    </citation>
    <scope>NUCLEOTIDE SEQUENCE</scope>
    <source>
        <strain evidence="2">NIVA-4/92</strain>
    </source>
</reference>
<accession>A0A8J5XIR1</accession>
<dbReference type="Proteomes" id="UP000751190">
    <property type="component" value="Unassembled WGS sequence"/>
</dbReference>
<feature type="signal peptide" evidence="1">
    <location>
        <begin position="1"/>
        <end position="22"/>
    </location>
</feature>
<evidence type="ECO:0000313" key="2">
    <source>
        <dbReference type="EMBL" id="KAG8461389.1"/>
    </source>
</evidence>
<comment type="caution">
    <text evidence="2">The sequence shown here is derived from an EMBL/GenBank/DDBJ whole genome shotgun (WGS) entry which is preliminary data.</text>
</comment>
<evidence type="ECO:0000313" key="3">
    <source>
        <dbReference type="Proteomes" id="UP000751190"/>
    </source>
</evidence>
<feature type="chain" id="PRO_5035328231" description="Protein xylosyltransferase" evidence="1">
    <location>
        <begin position="23"/>
        <end position="485"/>
    </location>
</feature>
<dbReference type="EMBL" id="JAGTXO010000026">
    <property type="protein sequence ID" value="KAG8461389.1"/>
    <property type="molecule type" value="Genomic_DNA"/>
</dbReference>
<gene>
    <name evidence="2" type="ORF">KFE25_010576</name>
</gene>
<evidence type="ECO:0008006" key="4">
    <source>
        <dbReference type="Google" id="ProtNLM"/>
    </source>
</evidence>
<dbReference type="AlphaFoldDB" id="A0A8J5XIR1"/>
<protein>
    <recommendedName>
        <fullName evidence="4">Protein xylosyltransferase</fullName>
    </recommendedName>
</protein>
<keyword evidence="1" id="KW-0732">Signal</keyword>
<proteinExistence type="predicted"/>
<dbReference type="PANTHER" id="PTHR46830">
    <property type="entry name" value="TRANSFERASE, PUTATIVE-RELATED"/>
    <property type="match status" value="1"/>
</dbReference>
<evidence type="ECO:0000256" key="1">
    <source>
        <dbReference type="SAM" id="SignalP"/>
    </source>
</evidence>
<sequence>MGVVVAAAVLLAMSARLPPVNPLSARLGGEVSVLFGPLNGAHDLRDVRCHLDYDGDTRPPRKWAVSALLDAINATCAVPHLPHEAFLGRLPPRANLTLLYVRADDPSGTIHRLSGRRDRVVLTYLFPFSAPKRERAVVPDVLHVLHLGGAALPVWACLSLLTAALVWNPRHIVLHVDALPPEDDALRCARSLARVEMHAQPVRRNASAGAARVVPFAQLRADQRSDILRLDLLLERGGVAIEPDTFVLGSIDRLRRHDFSIAFRRAPLPTLENGMMLSAPRAPFAALLRDAFDRWRGEPWGRVSLELPFRLAMREPSLARIVNYPEARWPNGRKRPGTMAVLSVQTFAERGKLRDAYGDVALLHVPALGHAFSRKARERGDLLYALTHALAGMSDAPARLHALATHRMPDEALCASVLFVATRLLAAGHALPDEADLPARLSEHFPAHVANCTAAAAALQPALAPAQGTDADGAGDAFAEGTFLN</sequence>